<name>A0A9Q3GBA9_9BASI</name>
<dbReference type="Proteomes" id="UP000765509">
    <property type="component" value="Unassembled WGS sequence"/>
</dbReference>
<comment type="caution">
    <text evidence="2">The sequence shown here is derived from an EMBL/GenBank/DDBJ whole genome shotgun (WGS) entry which is preliminary data.</text>
</comment>
<proteinExistence type="predicted"/>
<evidence type="ECO:0000313" key="2">
    <source>
        <dbReference type="EMBL" id="MBW0461139.1"/>
    </source>
</evidence>
<sequence length="308" mass="34927">MLTRSICIVSFQLGLASFFFEALCIMENPLHASQLNRDTQINKVLAALSDYKHPSLVPHDKLARPLIDGPPLLNFDAFKDIHDSVVKNRIVSSASAFTDFRANKLAPLGKDSKSSWDYFGGGLSSANRQQQKYAESWLKAYIHMTSPLTEWEEDLTLTTWCLNRSKVKRSIWWSSAQLEAWRQEAYDYRKIVRIGDLLQFDSEETIPLASERYEEARKQLTSVLQELDWEGAKKEGQTVPKEIIALRALHDANGNSLYDTRSQQLLGYMYARIGEGSPTITLENVNKLRSLLISQPPSEMGHLAASKM</sequence>
<keyword evidence="3" id="KW-1185">Reference proteome</keyword>
<dbReference type="AlphaFoldDB" id="A0A9Q3GBA9"/>
<dbReference type="EMBL" id="AVOT02000113">
    <property type="protein sequence ID" value="MBW0461139.1"/>
    <property type="molecule type" value="Genomic_DNA"/>
</dbReference>
<gene>
    <name evidence="2" type="ORF">O181_000854</name>
</gene>
<keyword evidence="1" id="KW-0732">Signal</keyword>
<evidence type="ECO:0000313" key="3">
    <source>
        <dbReference type="Proteomes" id="UP000765509"/>
    </source>
</evidence>
<feature type="chain" id="PRO_5040175823" evidence="1">
    <location>
        <begin position="17"/>
        <end position="308"/>
    </location>
</feature>
<organism evidence="2 3">
    <name type="scientific">Austropuccinia psidii MF-1</name>
    <dbReference type="NCBI Taxonomy" id="1389203"/>
    <lineage>
        <taxon>Eukaryota</taxon>
        <taxon>Fungi</taxon>
        <taxon>Dikarya</taxon>
        <taxon>Basidiomycota</taxon>
        <taxon>Pucciniomycotina</taxon>
        <taxon>Pucciniomycetes</taxon>
        <taxon>Pucciniales</taxon>
        <taxon>Sphaerophragmiaceae</taxon>
        <taxon>Austropuccinia</taxon>
    </lineage>
</organism>
<feature type="signal peptide" evidence="1">
    <location>
        <begin position="1"/>
        <end position="16"/>
    </location>
</feature>
<protein>
    <submittedName>
        <fullName evidence="2">Uncharacterized protein</fullName>
    </submittedName>
</protein>
<evidence type="ECO:0000256" key="1">
    <source>
        <dbReference type="SAM" id="SignalP"/>
    </source>
</evidence>
<accession>A0A9Q3GBA9</accession>
<reference evidence="2" key="1">
    <citation type="submission" date="2021-03" db="EMBL/GenBank/DDBJ databases">
        <title>Draft genome sequence of rust myrtle Austropuccinia psidii MF-1, a brazilian biotype.</title>
        <authorList>
            <person name="Quecine M.C."/>
            <person name="Pachon D.M.R."/>
            <person name="Bonatelli M.L."/>
            <person name="Correr F.H."/>
            <person name="Franceschini L.M."/>
            <person name="Leite T.F."/>
            <person name="Margarido G.R.A."/>
            <person name="Almeida C.A."/>
            <person name="Ferrarezi J.A."/>
            <person name="Labate C.A."/>
        </authorList>
    </citation>
    <scope>NUCLEOTIDE SEQUENCE</scope>
    <source>
        <strain evidence="2">MF-1</strain>
    </source>
</reference>